<evidence type="ECO:0000313" key="6">
    <source>
        <dbReference type="Proteomes" id="UP000265489"/>
    </source>
</evidence>
<dbReference type="GO" id="GO:0003700">
    <property type="term" value="F:DNA-binding transcription factor activity"/>
    <property type="evidence" value="ECO:0007669"/>
    <property type="project" value="InterPro"/>
</dbReference>
<dbReference type="EMBL" id="QRYQ01000020">
    <property type="protein sequence ID" value="RGU90055.1"/>
    <property type="molecule type" value="Genomic_DNA"/>
</dbReference>
<dbReference type="GO" id="GO:0003677">
    <property type="term" value="F:DNA binding"/>
    <property type="evidence" value="ECO:0007669"/>
    <property type="project" value="UniProtKB-KW"/>
</dbReference>
<evidence type="ECO:0000259" key="4">
    <source>
        <dbReference type="PROSITE" id="PS50949"/>
    </source>
</evidence>
<dbReference type="SUPFAM" id="SSF46785">
    <property type="entry name" value="Winged helix' DNA-binding domain"/>
    <property type="match status" value="1"/>
</dbReference>
<gene>
    <name evidence="5" type="ORF">DWW32_09640</name>
</gene>
<dbReference type="GeneID" id="66580205"/>
<feature type="domain" description="HTH gntR-type" evidence="4">
    <location>
        <begin position="10"/>
        <end position="78"/>
    </location>
</feature>
<comment type="caution">
    <text evidence="5">The sequence shown here is derived from an EMBL/GenBank/DDBJ whole genome shotgun (WGS) entry which is preliminary data.</text>
</comment>
<evidence type="ECO:0000256" key="1">
    <source>
        <dbReference type="ARBA" id="ARBA00023015"/>
    </source>
</evidence>
<dbReference type="Pfam" id="PF00392">
    <property type="entry name" value="GntR"/>
    <property type="match status" value="1"/>
</dbReference>
<dbReference type="Proteomes" id="UP000265489">
    <property type="component" value="Unassembled WGS sequence"/>
</dbReference>
<dbReference type="InterPro" id="IPR036388">
    <property type="entry name" value="WH-like_DNA-bd_sf"/>
</dbReference>
<evidence type="ECO:0000256" key="3">
    <source>
        <dbReference type="ARBA" id="ARBA00023163"/>
    </source>
</evidence>
<evidence type="ECO:0000256" key="2">
    <source>
        <dbReference type="ARBA" id="ARBA00023125"/>
    </source>
</evidence>
<dbReference type="PANTHER" id="PTHR38445:SF7">
    <property type="entry name" value="GNTR-FAMILY TRANSCRIPTIONAL REGULATOR"/>
    <property type="match status" value="1"/>
</dbReference>
<dbReference type="Gene3D" id="1.10.10.10">
    <property type="entry name" value="Winged helix-like DNA-binding domain superfamily/Winged helix DNA-binding domain"/>
    <property type="match status" value="1"/>
</dbReference>
<dbReference type="RefSeq" id="WP_118325618.1">
    <property type="nucleotide sequence ID" value="NZ_QRYH01000021.1"/>
</dbReference>
<protein>
    <submittedName>
        <fullName evidence="5">GntR family transcriptional regulator</fullName>
    </submittedName>
</protein>
<keyword evidence="3" id="KW-0804">Transcription</keyword>
<dbReference type="PANTHER" id="PTHR38445">
    <property type="entry name" value="HTH-TYPE TRANSCRIPTIONAL REPRESSOR YTRA"/>
    <property type="match status" value="1"/>
</dbReference>
<keyword evidence="2" id="KW-0238">DNA-binding</keyword>
<dbReference type="PROSITE" id="PS50949">
    <property type="entry name" value="HTH_GNTR"/>
    <property type="match status" value="1"/>
</dbReference>
<dbReference type="CDD" id="cd07377">
    <property type="entry name" value="WHTH_GntR"/>
    <property type="match status" value="1"/>
</dbReference>
<keyword evidence="1" id="KW-0805">Transcription regulation</keyword>
<name>A0A395W515_9FIRM</name>
<dbReference type="AlphaFoldDB" id="A0A395W515"/>
<dbReference type="InterPro" id="IPR036390">
    <property type="entry name" value="WH_DNA-bd_sf"/>
</dbReference>
<evidence type="ECO:0000313" key="5">
    <source>
        <dbReference type="EMBL" id="RGU90055.1"/>
    </source>
</evidence>
<accession>A0A395W515</accession>
<organism evidence="5 6">
    <name type="scientific">Holdemanella biformis</name>
    <dbReference type="NCBI Taxonomy" id="1735"/>
    <lineage>
        <taxon>Bacteria</taxon>
        <taxon>Bacillati</taxon>
        <taxon>Bacillota</taxon>
        <taxon>Erysipelotrichia</taxon>
        <taxon>Erysipelotrichales</taxon>
        <taxon>Erysipelotrichaceae</taxon>
        <taxon>Holdemanella</taxon>
    </lineage>
</organism>
<proteinExistence type="predicted"/>
<dbReference type="InterPro" id="IPR000524">
    <property type="entry name" value="Tscrpt_reg_HTH_GntR"/>
</dbReference>
<reference evidence="5 6" key="1">
    <citation type="submission" date="2018-08" db="EMBL/GenBank/DDBJ databases">
        <title>A genome reference for cultivated species of the human gut microbiota.</title>
        <authorList>
            <person name="Zou Y."/>
            <person name="Xue W."/>
            <person name="Luo G."/>
        </authorList>
    </citation>
    <scope>NUCLEOTIDE SEQUENCE [LARGE SCALE GENOMIC DNA]</scope>
    <source>
        <strain evidence="5 6">AF15-20</strain>
    </source>
</reference>
<sequence>MIIINNSSMIPIYEQIVNQVKQNIVDGKLKEGDALPSVRGLSKDLKISALTVKKAYDILEADGLCRTVQGKGSFVLGVNPGLVHEQRVVEIQKDLEKILDKAKSYDLSKDEITDLFEILMEE</sequence>
<dbReference type="SMART" id="SM00345">
    <property type="entry name" value="HTH_GNTR"/>
    <property type="match status" value="1"/>
</dbReference>